<organism evidence="2 3">
    <name type="scientific">Absidia repens</name>
    <dbReference type="NCBI Taxonomy" id="90262"/>
    <lineage>
        <taxon>Eukaryota</taxon>
        <taxon>Fungi</taxon>
        <taxon>Fungi incertae sedis</taxon>
        <taxon>Mucoromycota</taxon>
        <taxon>Mucoromycotina</taxon>
        <taxon>Mucoromycetes</taxon>
        <taxon>Mucorales</taxon>
        <taxon>Cunninghamellaceae</taxon>
        <taxon>Absidia</taxon>
    </lineage>
</organism>
<dbReference type="AlphaFoldDB" id="A0A1X2J2L7"/>
<accession>A0A1X2J2L7</accession>
<comment type="caution">
    <text evidence="2">The sequence shown here is derived from an EMBL/GenBank/DDBJ whole genome shotgun (WGS) entry which is preliminary data.</text>
</comment>
<evidence type="ECO:0000313" key="2">
    <source>
        <dbReference type="EMBL" id="ORZ26079.1"/>
    </source>
</evidence>
<keyword evidence="1" id="KW-0732">Signal</keyword>
<name>A0A1X2J2L7_9FUNG</name>
<dbReference type="Proteomes" id="UP000193560">
    <property type="component" value="Unassembled WGS sequence"/>
</dbReference>
<dbReference type="EMBL" id="MCGE01000001">
    <property type="protein sequence ID" value="ORZ26079.1"/>
    <property type="molecule type" value="Genomic_DNA"/>
</dbReference>
<reference evidence="2 3" key="1">
    <citation type="submission" date="2016-07" db="EMBL/GenBank/DDBJ databases">
        <title>Pervasive Adenine N6-methylation of Active Genes in Fungi.</title>
        <authorList>
            <consortium name="DOE Joint Genome Institute"/>
            <person name="Mondo S.J."/>
            <person name="Dannebaum R.O."/>
            <person name="Kuo R.C."/>
            <person name="Labutti K."/>
            <person name="Haridas S."/>
            <person name="Kuo A."/>
            <person name="Salamov A."/>
            <person name="Ahrendt S.R."/>
            <person name="Lipzen A."/>
            <person name="Sullivan W."/>
            <person name="Andreopoulos W.B."/>
            <person name="Clum A."/>
            <person name="Lindquist E."/>
            <person name="Daum C."/>
            <person name="Ramamoorthy G.K."/>
            <person name="Gryganskyi A."/>
            <person name="Culley D."/>
            <person name="Magnuson J.K."/>
            <person name="James T.Y."/>
            <person name="O'Malley M.A."/>
            <person name="Stajich J.E."/>
            <person name="Spatafora J.W."/>
            <person name="Visel A."/>
            <person name="Grigoriev I.V."/>
        </authorList>
    </citation>
    <scope>NUCLEOTIDE SEQUENCE [LARGE SCALE GENOMIC DNA]</scope>
    <source>
        <strain evidence="2 3">NRRL 1336</strain>
    </source>
</reference>
<evidence type="ECO:0000256" key="1">
    <source>
        <dbReference type="SAM" id="SignalP"/>
    </source>
</evidence>
<protein>
    <submittedName>
        <fullName evidence="2">Uncharacterized protein</fullName>
    </submittedName>
</protein>
<sequence>MSFKTFSSGLTLLFGLLFMLVIVVSPAQAVPAVATEDKQASHVDPQIWVPPPPPWRPPPPPWRPPPPWMPPPPVWPPPPMWPPWPPRYPYTDYTE</sequence>
<keyword evidence="3" id="KW-1185">Reference proteome</keyword>
<feature type="signal peptide" evidence="1">
    <location>
        <begin position="1"/>
        <end position="29"/>
    </location>
</feature>
<gene>
    <name evidence="2" type="ORF">BCR42DRAFT_401537</name>
</gene>
<evidence type="ECO:0000313" key="3">
    <source>
        <dbReference type="Proteomes" id="UP000193560"/>
    </source>
</evidence>
<feature type="chain" id="PRO_5012304299" evidence="1">
    <location>
        <begin position="30"/>
        <end position="95"/>
    </location>
</feature>
<proteinExistence type="predicted"/>